<dbReference type="InterPro" id="IPR011989">
    <property type="entry name" value="ARM-like"/>
</dbReference>
<dbReference type="SUPFAM" id="SSF46955">
    <property type="entry name" value="Putative DNA-binding domain"/>
    <property type="match status" value="1"/>
</dbReference>
<dbReference type="InterPro" id="IPR004155">
    <property type="entry name" value="PBS_lyase_HEAT"/>
</dbReference>
<dbReference type="AlphaFoldDB" id="A0A9W6P0A7"/>
<protein>
    <submittedName>
        <fullName evidence="3">Transcriptional regulator</fullName>
    </submittedName>
</protein>
<dbReference type="PANTHER" id="PTHR30204">
    <property type="entry name" value="REDOX-CYCLING DRUG-SENSING TRANSCRIPTIONAL ACTIVATOR SOXR"/>
    <property type="match status" value="1"/>
</dbReference>
<dbReference type="InterPro" id="IPR000551">
    <property type="entry name" value="MerR-type_HTH_dom"/>
</dbReference>
<keyword evidence="1" id="KW-0238">DNA-binding</keyword>
<dbReference type="EMBL" id="BSFQ01000048">
    <property type="protein sequence ID" value="GLL15497.1"/>
    <property type="molecule type" value="Genomic_DNA"/>
</dbReference>
<dbReference type="Proteomes" id="UP001143463">
    <property type="component" value="Unassembled WGS sequence"/>
</dbReference>
<feature type="domain" description="HTH merR-type" evidence="2">
    <location>
        <begin position="1"/>
        <end position="69"/>
    </location>
</feature>
<evidence type="ECO:0000259" key="2">
    <source>
        <dbReference type="PROSITE" id="PS50937"/>
    </source>
</evidence>
<name>A0A9W6P0A7_9PSEU</name>
<proteinExistence type="predicted"/>
<accession>A0A9W6P0A7</accession>
<dbReference type="SUPFAM" id="SSF48371">
    <property type="entry name" value="ARM repeat"/>
    <property type="match status" value="1"/>
</dbReference>
<organism evidence="3 4">
    <name type="scientific">Pseudonocardia halophobica</name>
    <dbReference type="NCBI Taxonomy" id="29401"/>
    <lineage>
        <taxon>Bacteria</taxon>
        <taxon>Bacillati</taxon>
        <taxon>Actinomycetota</taxon>
        <taxon>Actinomycetes</taxon>
        <taxon>Pseudonocardiales</taxon>
        <taxon>Pseudonocardiaceae</taxon>
        <taxon>Pseudonocardia</taxon>
    </lineage>
</organism>
<dbReference type="Gene3D" id="1.10.1660.10">
    <property type="match status" value="1"/>
</dbReference>
<comment type="caution">
    <text evidence="3">The sequence shown here is derived from an EMBL/GenBank/DDBJ whole genome shotgun (WGS) entry which is preliminary data.</text>
</comment>
<evidence type="ECO:0000256" key="1">
    <source>
        <dbReference type="ARBA" id="ARBA00023125"/>
    </source>
</evidence>
<dbReference type="GO" id="GO:0003700">
    <property type="term" value="F:DNA-binding transcription factor activity"/>
    <property type="evidence" value="ECO:0007669"/>
    <property type="project" value="InterPro"/>
</dbReference>
<evidence type="ECO:0000313" key="3">
    <source>
        <dbReference type="EMBL" id="GLL15497.1"/>
    </source>
</evidence>
<dbReference type="SMART" id="SM00567">
    <property type="entry name" value="EZ_HEAT"/>
    <property type="match status" value="4"/>
</dbReference>
<dbReference type="InterPro" id="IPR009061">
    <property type="entry name" value="DNA-bd_dom_put_sf"/>
</dbReference>
<evidence type="ECO:0000313" key="4">
    <source>
        <dbReference type="Proteomes" id="UP001143463"/>
    </source>
</evidence>
<reference evidence="3" key="1">
    <citation type="journal article" date="2014" name="Int. J. Syst. Evol. Microbiol.">
        <title>Complete genome sequence of Corynebacterium casei LMG S-19264T (=DSM 44701T), isolated from a smear-ripened cheese.</title>
        <authorList>
            <consortium name="US DOE Joint Genome Institute (JGI-PGF)"/>
            <person name="Walter F."/>
            <person name="Albersmeier A."/>
            <person name="Kalinowski J."/>
            <person name="Ruckert C."/>
        </authorList>
    </citation>
    <scope>NUCLEOTIDE SEQUENCE</scope>
    <source>
        <strain evidence="3">VKM Ac-1069</strain>
    </source>
</reference>
<dbReference type="PROSITE" id="PS50937">
    <property type="entry name" value="HTH_MERR_2"/>
    <property type="match status" value="1"/>
</dbReference>
<keyword evidence="4" id="KW-1185">Reference proteome</keyword>
<dbReference type="SMART" id="SM00422">
    <property type="entry name" value="HTH_MERR"/>
    <property type="match status" value="1"/>
</dbReference>
<reference evidence="3" key="2">
    <citation type="submission" date="2023-01" db="EMBL/GenBank/DDBJ databases">
        <authorList>
            <person name="Sun Q."/>
            <person name="Evtushenko L."/>
        </authorList>
    </citation>
    <scope>NUCLEOTIDE SEQUENCE</scope>
    <source>
        <strain evidence="3">VKM Ac-1069</strain>
    </source>
</reference>
<dbReference type="Pfam" id="PF13646">
    <property type="entry name" value="HEAT_2"/>
    <property type="match status" value="1"/>
</dbReference>
<dbReference type="InterPro" id="IPR016024">
    <property type="entry name" value="ARM-type_fold"/>
</dbReference>
<dbReference type="RefSeq" id="WP_037052795.1">
    <property type="nucleotide sequence ID" value="NZ_BAAAUZ010000062.1"/>
</dbReference>
<sequence length="333" mass="35374">MLIGEVSAQSGISARMLRHYDRIGLVSPTGRTQGGYRQYSDDDVRRLFHVEALRSLGLSLQDIADVLGDLSFSPAAMVEQLVARTHDRLAREEELLRRLDQVRASDPAAWSDVLRTIGLMRGLDAGDPSARQRFALSLAGEGERDVVPLAEAALKEADPNVAGALDWALARTGDSAIPVLAEALESPVPERRHRALAALVKIGSPRATAVLADAFRHPDPVVSGRAALVRAARGEADAVPALVALVVEGRDDVDAADALGGLASRHGRADEIARAIADELTRATGAARRRLASALADVPGPRAEATLTGLVDDPDRGVALTATFLLRVRRSDD</sequence>
<gene>
    <name evidence="3" type="ORF">GCM10017577_66480</name>
</gene>
<dbReference type="GO" id="GO:0003677">
    <property type="term" value="F:DNA binding"/>
    <property type="evidence" value="ECO:0007669"/>
    <property type="project" value="UniProtKB-KW"/>
</dbReference>
<dbReference type="PROSITE" id="PS00552">
    <property type="entry name" value="HTH_MERR_1"/>
    <property type="match status" value="1"/>
</dbReference>
<dbReference type="Pfam" id="PF13411">
    <property type="entry name" value="MerR_1"/>
    <property type="match status" value="1"/>
</dbReference>
<dbReference type="PANTHER" id="PTHR30204:SF93">
    <property type="entry name" value="HTH MERR-TYPE DOMAIN-CONTAINING PROTEIN"/>
    <property type="match status" value="1"/>
</dbReference>
<dbReference type="Gene3D" id="1.25.10.10">
    <property type="entry name" value="Leucine-rich Repeat Variant"/>
    <property type="match status" value="1"/>
</dbReference>
<dbReference type="PRINTS" id="PR00040">
    <property type="entry name" value="HTHMERR"/>
</dbReference>
<dbReference type="InterPro" id="IPR047057">
    <property type="entry name" value="MerR_fam"/>
</dbReference>